<dbReference type="EMBL" id="BAABEY010000016">
    <property type="protein sequence ID" value="GAA4436512.1"/>
    <property type="molecule type" value="Genomic_DNA"/>
</dbReference>
<accession>A0ABP8LVL3</accession>
<protein>
    <submittedName>
        <fullName evidence="1">Uncharacterized protein</fullName>
    </submittedName>
</protein>
<dbReference type="RefSeq" id="WP_345027636.1">
    <property type="nucleotide sequence ID" value="NZ_BAABEY010000016.1"/>
</dbReference>
<proteinExistence type="predicted"/>
<dbReference type="Proteomes" id="UP001501508">
    <property type="component" value="Unassembled WGS sequence"/>
</dbReference>
<organism evidence="1 2">
    <name type="scientific">Ravibacter arvi</name>
    <dbReference type="NCBI Taxonomy" id="2051041"/>
    <lineage>
        <taxon>Bacteria</taxon>
        <taxon>Pseudomonadati</taxon>
        <taxon>Bacteroidota</taxon>
        <taxon>Cytophagia</taxon>
        <taxon>Cytophagales</taxon>
        <taxon>Spirosomataceae</taxon>
        <taxon>Ravibacter</taxon>
    </lineage>
</organism>
<comment type="caution">
    <text evidence="1">The sequence shown here is derived from an EMBL/GenBank/DDBJ whole genome shotgun (WGS) entry which is preliminary data.</text>
</comment>
<evidence type="ECO:0000313" key="1">
    <source>
        <dbReference type="EMBL" id="GAA4436512.1"/>
    </source>
</evidence>
<sequence>MFPAYRTNRRLGYRRDDTNLFFSVITAFTLQSLEKDIEGDDLRELIRKINARILINYPAFQNKDGLKTYNFWRTRPTDHFSNGYVFRHFDHFRIPDDADDTAMVYLTGNPASDELLWLKEKLAAHANGTRLWIKNTYPEYRKLRAYSTWFGKNMYIEFDVCVLSNLLYCIYQYKLPFNQHDQDSLLYIRSVIESGRYRHEPFRCAHQYPRTPLIIYHVTRLMAAFDPLILKRVKQELIDTCHVLLETDLHPMDRVLLSTSLLRFGIRPPEIDLEKFTARTFDGFWFFIAGLLTAYEHRWLYRVAHSGWFHMYWECEAHCWALLAEYCVLKNSLQQ</sequence>
<keyword evidence="2" id="KW-1185">Reference proteome</keyword>
<gene>
    <name evidence="1" type="ORF">GCM10023091_14440</name>
</gene>
<evidence type="ECO:0000313" key="2">
    <source>
        <dbReference type="Proteomes" id="UP001501508"/>
    </source>
</evidence>
<name>A0ABP8LVL3_9BACT</name>
<reference evidence="2" key="1">
    <citation type="journal article" date="2019" name="Int. J. Syst. Evol. Microbiol.">
        <title>The Global Catalogue of Microorganisms (GCM) 10K type strain sequencing project: providing services to taxonomists for standard genome sequencing and annotation.</title>
        <authorList>
            <consortium name="The Broad Institute Genomics Platform"/>
            <consortium name="The Broad Institute Genome Sequencing Center for Infectious Disease"/>
            <person name="Wu L."/>
            <person name="Ma J."/>
        </authorList>
    </citation>
    <scope>NUCLEOTIDE SEQUENCE [LARGE SCALE GENOMIC DNA]</scope>
    <source>
        <strain evidence="2">JCM 31920</strain>
    </source>
</reference>